<evidence type="ECO:0000313" key="1">
    <source>
        <dbReference type="EMBL" id="KAL2535927.1"/>
    </source>
</evidence>
<keyword evidence="2" id="KW-1185">Reference proteome</keyword>
<dbReference type="EMBL" id="JBFOLJ010000005">
    <property type="protein sequence ID" value="KAL2535927.1"/>
    <property type="molecule type" value="Genomic_DNA"/>
</dbReference>
<name>A0ABD1VFB7_9LAMI</name>
<protein>
    <submittedName>
        <fullName evidence="1">Cell division control protein 2-like C</fullName>
    </submittedName>
</protein>
<dbReference type="Proteomes" id="UP001604277">
    <property type="component" value="Unassembled WGS sequence"/>
</dbReference>
<reference evidence="2" key="1">
    <citation type="submission" date="2024-07" db="EMBL/GenBank/DDBJ databases">
        <title>Two chromosome-level genome assemblies of Korean endemic species Abeliophyllum distichum and Forsythia ovata (Oleaceae).</title>
        <authorList>
            <person name="Jang H."/>
        </authorList>
    </citation>
    <scope>NUCLEOTIDE SEQUENCE [LARGE SCALE GENOMIC DNA]</scope>
</reference>
<comment type="caution">
    <text evidence="1">The sequence shown here is derived from an EMBL/GenBank/DDBJ whole genome shotgun (WGS) entry which is preliminary data.</text>
</comment>
<sequence length="101" mass="11509">MANFTTTTALELKPPLAKRSQSHVPSMSAYCQSMLSEEGCWGLGTLNEMQWPEVRSLQNWHVYLQWEPQNLARGVTSLRPDDIDLLSIVTCVQDFLSLSFY</sequence>
<proteinExistence type="predicted"/>
<dbReference type="AlphaFoldDB" id="A0ABD1VFB7"/>
<evidence type="ECO:0000313" key="2">
    <source>
        <dbReference type="Proteomes" id="UP001604277"/>
    </source>
</evidence>
<organism evidence="1 2">
    <name type="scientific">Forsythia ovata</name>
    <dbReference type="NCBI Taxonomy" id="205694"/>
    <lineage>
        <taxon>Eukaryota</taxon>
        <taxon>Viridiplantae</taxon>
        <taxon>Streptophyta</taxon>
        <taxon>Embryophyta</taxon>
        <taxon>Tracheophyta</taxon>
        <taxon>Spermatophyta</taxon>
        <taxon>Magnoliopsida</taxon>
        <taxon>eudicotyledons</taxon>
        <taxon>Gunneridae</taxon>
        <taxon>Pentapetalae</taxon>
        <taxon>asterids</taxon>
        <taxon>lamiids</taxon>
        <taxon>Lamiales</taxon>
        <taxon>Oleaceae</taxon>
        <taxon>Forsythieae</taxon>
        <taxon>Forsythia</taxon>
    </lineage>
</organism>
<gene>
    <name evidence="1" type="ORF">Fot_17318</name>
</gene>
<accession>A0ABD1VFB7</accession>